<dbReference type="SUPFAM" id="SSF52402">
    <property type="entry name" value="Adenine nucleotide alpha hydrolases-like"/>
    <property type="match status" value="1"/>
</dbReference>
<keyword evidence="3" id="KW-1185">Reference proteome</keyword>
<name>A0ABY9CCH0_VITVI</name>
<dbReference type="InterPro" id="IPR014729">
    <property type="entry name" value="Rossmann-like_a/b/a_fold"/>
</dbReference>
<dbReference type="PANTHER" id="PTHR31964">
    <property type="entry name" value="ADENINE NUCLEOTIDE ALPHA HYDROLASES-LIKE SUPERFAMILY PROTEIN"/>
    <property type="match status" value="1"/>
</dbReference>
<dbReference type="InterPro" id="IPR006016">
    <property type="entry name" value="UspA"/>
</dbReference>
<gene>
    <name evidence="2" type="ORF">VitviT2T_011533</name>
</gene>
<accession>A0ABY9CCH0</accession>
<evidence type="ECO:0000313" key="2">
    <source>
        <dbReference type="EMBL" id="WJZ92545.1"/>
    </source>
</evidence>
<dbReference type="CDD" id="cd23659">
    <property type="entry name" value="USP_At3g01520-like"/>
    <property type="match status" value="1"/>
</dbReference>
<organism evidence="2 3">
    <name type="scientific">Vitis vinifera</name>
    <name type="common">Grape</name>
    <dbReference type="NCBI Taxonomy" id="29760"/>
    <lineage>
        <taxon>Eukaryota</taxon>
        <taxon>Viridiplantae</taxon>
        <taxon>Streptophyta</taxon>
        <taxon>Embryophyta</taxon>
        <taxon>Tracheophyta</taxon>
        <taxon>Spermatophyta</taxon>
        <taxon>Magnoliopsida</taxon>
        <taxon>eudicotyledons</taxon>
        <taxon>Gunneridae</taxon>
        <taxon>Pentapetalae</taxon>
        <taxon>rosids</taxon>
        <taxon>Vitales</taxon>
        <taxon>Vitaceae</taxon>
        <taxon>Viteae</taxon>
        <taxon>Vitis</taxon>
    </lineage>
</organism>
<reference evidence="2 3" key="1">
    <citation type="journal article" date="2023" name="Hortic Res">
        <title>The complete reference genome for grapevine (Vitis vinifera L.) genetics and breeding.</title>
        <authorList>
            <person name="Shi X."/>
            <person name="Cao S."/>
            <person name="Wang X."/>
            <person name="Huang S."/>
            <person name="Wang Y."/>
            <person name="Liu Z."/>
            <person name="Liu W."/>
            <person name="Leng X."/>
            <person name="Peng Y."/>
            <person name="Wang N."/>
            <person name="Wang Y."/>
            <person name="Ma Z."/>
            <person name="Xu X."/>
            <person name="Zhang F."/>
            <person name="Xue H."/>
            <person name="Zhong H."/>
            <person name="Wang Y."/>
            <person name="Zhang K."/>
            <person name="Velt A."/>
            <person name="Avia K."/>
            <person name="Holtgrawe D."/>
            <person name="Grimplet J."/>
            <person name="Matus J.T."/>
            <person name="Ware D."/>
            <person name="Wu X."/>
            <person name="Wang H."/>
            <person name="Liu C."/>
            <person name="Fang Y."/>
            <person name="Rustenholz C."/>
            <person name="Cheng Z."/>
            <person name="Xiao H."/>
            <person name="Zhou Y."/>
        </authorList>
    </citation>
    <scope>NUCLEOTIDE SEQUENCE [LARGE SCALE GENOMIC DNA]</scope>
    <source>
        <strain evidence="3">cv. Pinot noir / PN40024</strain>
        <tissue evidence="2">Leaf</tissue>
    </source>
</reference>
<evidence type="ECO:0000313" key="3">
    <source>
        <dbReference type="Proteomes" id="UP001227230"/>
    </source>
</evidence>
<evidence type="ECO:0000259" key="1">
    <source>
        <dbReference type="Pfam" id="PF00582"/>
    </source>
</evidence>
<dbReference type="Pfam" id="PF00582">
    <property type="entry name" value="Usp"/>
    <property type="match status" value="1"/>
</dbReference>
<dbReference type="EMBL" id="CP126655">
    <property type="protein sequence ID" value="WJZ92545.1"/>
    <property type="molecule type" value="Genomic_DNA"/>
</dbReference>
<proteinExistence type="predicted"/>
<sequence>MATEGKGVAIEAEAEAVKEMNVMVAVDQSESSFYALQWALENLFRRKGAAVETEEVGMVTVVHVQQPFHNYVLPAGPGIYATSTVIESVRKAQEQNSSVILSRALRLCKDKMVKAETLILDGDPKEMICQAAEQMHVDLLLVGSRGLSKLKRAFLGSVSDYCAHHAKCPILIVKPPEEKLSRESST</sequence>
<protein>
    <recommendedName>
        <fullName evidence="1">UspA domain-containing protein</fullName>
    </recommendedName>
</protein>
<dbReference type="Proteomes" id="UP001227230">
    <property type="component" value="Chromosome 8"/>
</dbReference>
<dbReference type="InterPro" id="IPR006015">
    <property type="entry name" value="Universal_stress_UspA"/>
</dbReference>
<feature type="domain" description="UspA" evidence="1">
    <location>
        <begin position="21"/>
        <end position="174"/>
    </location>
</feature>
<dbReference type="PRINTS" id="PR01438">
    <property type="entry name" value="UNVRSLSTRESS"/>
</dbReference>
<dbReference type="PANTHER" id="PTHR31964:SF124">
    <property type="entry name" value="ADENINE NUCLEOTIDE ALPHA HYDROLASES-LIKE SUPERFAMILY PROTEIN"/>
    <property type="match status" value="1"/>
</dbReference>
<dbReference type="Gene3D" id="3.40.50.620">
    <property type="entry name" value="HUPs"/>
    <property type="match status" value="1"/>
</dbReference>